<gene>
    <name evidence="3" type="ORF">UJA718_LOCUS14410</name>
</gene>
<keyword evidence="4" id="KW-1185">Reference proteome</keyword>
<evidence type="ECO:0000256" key="2">
    <source>
        <dbReference type="SAM" id="Phobius"/>
    </source>
</evidence>
<feature type="transmembrane region" description="Helical" evidence="2">
    <location>
        <begin position="142"/>
        <end position="166"/>
    </location>
</feature>
<organism evidence="3 4">
    <name type="scientific">Rotaria socialis</name>
    <dbReference type="NCBI Taxonomy" id="392032"/>
    <lineage>
        <taxon>Eukaryota</taxon>
        <taxon>Metazoa</taxon>
        <taxon>Spiralia</taxon>
        <taxon>Gnathifera</taxon>
        <taxon>Rotifera</taxon>
        <taxon>Eurotatoria</taxon>
        <taxon>Bdelloidea</taxon>
        <taxon>Philodinida</taxon>
        <taxon>Philodinidae</taxon>
        <taxon>Rotaria</taxon>
    </lineage>
</organism>
<feature type="transmembrane region" description="Helical" evidence="2">
    <location>
        <begin position="250"/>
        <end position="275"/>
    </location>
</feature>
<dbReference type="PANTHER" id="PTHR20992">
    <property type="entry name" value="AT15442P-RELATED"/>
    <property type="match status" value="1"/>
</dbReference>
<evidence type="ECO:0000256" key="1">
    <source>
        <dbReference type="SAM" id="MobiDB-lite"/>
    </source>
</evidence>
<feature type="transmembrane region" description="Helical" evidence="2">
    <location>
        <begin position="224"/>
        <end position="243"/>
    </location>
</feature>
<evidence type="ECO:0000313" key="4">
    <source>
        <dbReference type="Proteomes" id="UP000663873"/>
    </source>
</evidence>
<keyword evidence="2" id="KW-0472">Membrane</keyword>
<feature type="compositionally biased region" description="Low complexity" evidence="1">
    <location>
        <begin position="604"/>
        <end position="615"/>
    </location>
</feature>
<comment type="caution">
    <text evidence="3">The sequence shown here is derived from an EMBL/GenBank/DDBJ whole genome shotgun (WGS) entry which is preliminary data.</text>
</comment>
<feature type="transmembrane region" description="Helical" evidence="2">
    <location>
        <begin position="178"/>
        <end position="200"/>
    </location>
</feature>
<dbReference type="PANTHER" id="PTHR20992:SF9">
    <property type="entry name" value="AT15442P-RELATED"/>
    <property type="match status" value="1"/>
</dbReference>
<accession>A0A820JNH6</accession>
<proteinExistence type="predicted"/>
<keyword evidence="2" id="KW-0812">Transmembrane</keyword>
<keyword evidence="2" id="KW-1133">Transmembrane helix</keyword>
<dbReference type="Proteomes" id="UP000663873">
    <property type="component" value="Unassembled WGS sequence"/>
</dbReference>
<feature type="region of interest" description="Disordered" evidence="1">
    <location>
        <begin position="585"/>
        <end position="626"/>
    </location>
</feature>
<evidence type="ECO:0000313" key="3">
    <source>
        <dbReference type="EMBL" id="CAF4329608.1"/>
    </source>
</evidence>
<reference evidence="3" key="1">
    <citation type="submission" date="2021-02" db="EMBL/GenBank/DDBJ databases">
        <authorList>
            <person name="Nowell W R."/>
        </authorList>
    </citation>
    <scope>NUCLEOTIDE SEQUENCE</scope>
</reference>
<sequence>MSNDYALFIILLPNDFEKEISINSTILNTVKLTAAIPSIDKQRTSVTSDSIRCLACTDSHSKSENDNEYSQETWKKSLCFTLKNYFAGKSNIEAIWILSEDKKTYQITFYVEFGIASDHILQDLVKFGIGTTAFGLLENSTVIIVASMLVSPLMNPILGFAFGLSVREHSLWRRGLRNELIGLIICITCGFILGLLTTFAETKWGSSTSFPTPEMKSRGDIKRLWVGVLIALPSGAGVALSVLGGNTGSLVGVAISASLLPPAVNCGLLFAYALLGVSFSNVAAVQSSSSNNTRNEYQSNVDCKNYINNDYQPLYTCNLTLEAASLAGCSLLLTIVNIICIIIMALFILRIKEVVPLHQPNKDISNFFHHDVRVARDYNKTIHEGNLETSNLATLTIQQRQIAQSMVHRWKAFKSKSSYDNQHHQTNQQLSSIDNDLELADTRNNSNNNNIVNMDVELQRKLFRLKTFAKEYDLDIFDKNDYELLSGDSREKVRLLVNDIIDIYQDIPTVFVDLFRLQPCNIQTSSDREHLLFYEEIIELLPPKWYQLFVHEQEQRQIVSWKSSSNRPYSLGVPQMIALTKPISESNESCENDNQKSNVDFQRRSSVLQSNSRSSETNQETEIPVEGTRFRIAKPFTIA</sequence>
<dbReference type="AlphaFoldDB" id="A0A820JNH6"/>
<dbReference type="EMBL" id="CAJOBP010002027">
    <property type="protein sequence ID" value="CAF4329608.1"/>
    <property type="molecule type" value="Genomic_DNA"/>
</dbReference>
<dbReference type="Pfam" id="PF04087">
    <property type="entry name" value="DUF389"/>
    <property type="match status" value="1"/>
</dbReference>
<name>A0A820JNH6_9BILA</name>
<dbReference type="InterPro" id="IPR005240">
    <property type="entry name" value="DUF389"/>
</dbReference>
<feature type="transmembrane region" description="Helical" evidence="2">
    <location>
        <begin position="323"/>
        <end position="349"/>
    </location>
</feature>
<protein>
    <submittedName>
        <fullName evidence="3">Uncharacterized protein</fullName>
    </submittedName>
</protein>